<protein>
    <submittedName>
        <fullName evidence="1">Uncharacterized protein</fullName>
    </submittedName>
</protein>
<evidence type="ECO:0000313" key="1">
    <source>
        <dbReference type="EMBL" id="KAJ0083160.1"/>
    </source>
</evidence>
<dbReference type="Proteomes" id="UP001164250">
    <property type="component" value="Chromosome 12"/>
</dbReference>
<organism evidence="1 2">
    <name type="scientific">Pistacia atlantica</name>
    <dbReference type="NCBI Taxonomy" id="434234"/>
    <lineage>
        <taxon>Eukaryota</taxon>
        <taxon>Viridiplantae</taxon>
        <taxon>Streptophyta</taxon>
        <taxon>Embryophyta</taxon>
        <taxon>Tracheophyta</taxon>
        <taxon>Spermatophyta</taxon>
        <taxon>Magnoliopsida</taxon>
        <taxon>eudicotyledons</taxon>
        <taxon>Gunneridae</taxon>
        <taxon>Pentapetalae</taxon>
        <taxon>rosids</taxon>
        <taxon>malvids</taxon>
        <taxon>Sapindales</taxon>
        <taxon>Anacardiaceae</taxon>
        <taxon>Pistacia</taxon>
    </lineage>
</organism>
<reference evidence="2" key="1">
    <citation type="journal article" date="2023" name="G3 (Bethesda)">
        <title>Genome assembly and association tests identify interacting loci associated with vigor, precocity, and sex in interspecific pistachio rootstocks.</title>
        <authorList>
            <person name="Palmer W."/>
            <person name="Jacygrad E."/>
            <person name="Sagayaradj S."/>
            <person name="Cavanaugh K."/>
            <person name="Han R."/>
            <person name="Bertier L."/>
            <person name="Beede B."/>
            <person name="Kafkas S."/>
            <person name="Golino D."/>
            <person name="Preece J."/>
            <person name="Michelmore R."/>
        </authorList>
    </citation>
    <scope>NUCLEOTIDE SEQUENCE [LARGE SCALE GENOMIC DNA]</scope>
</reference>
<gene>
    <name evidence="1" type="ORF">Patl1_09888</name>
</gene>
<sequence>MYLNWRMTKDESCGPYQAALEKDWVYMMNFFEKNRNAMLIPLSTVGDTTFHLSVFSSQLNI</sequence>
<name>A0ACC1AA83_9ROSI</name>
<accession>A0ACC1AA83</accession>
<evidence type="ECO:0000313" key="2">
    <source>
        <dbReference type="Proteomes" id="UP001164250"/>
    </source>
</evidence>
<keyword evidence="2" id="KW-1185">Reference proteome</keyword>
<dbReference type="EMBL" id="CM047908">
    <property type="protein sequence ID" value="KAJ0083160.1"/>
    <property type="molecule type" value="Genomic_DNA"/>
</dbReference>
<comment type="caution">
    <text evidence="1">The sequence shown here is derived from an EMBL/GenBank/DDBJ whole genome shotgun (WGS) entry which is preliminary data.</text>
</comment>
<proteinExistence type="predicted"/>